<feature type="region of interest" description="Disordered" evidence="1">
    <location>
        <begin position="1"/>
        <end position="31"/>
    </location>
</feature>
<name>A0ABT9SAE3_9BURK</name>
<comment type="caution">
    <text evidence="2">The sequence shown here is derived from an EMBL/GenBank/DDBJ whole genome shotgun (WGS) entry which is preliminary data.</text>
</comment>
<evidence type="ECO:0000313" key="3">
    <source>
        <dbReference type="Proteomes" id="UP001226867"/>
    </source>
</evidence>
<proteinExistence type="predicted"/>
<evidence type="ECO:0000313" key="2">
    <source>
        <dbReference type="EMBL" id="MDP9901330.1"/>
    </source>
</evidence>
<dbReference type="EMBL" id="JAUSRO010000011">
    <property type="protein sequence ID" value="MDP9901330.1"/>
    <property type="molecule type" value="Genomic_DNA"/>
</dbReference>
<gene>
    <name evidence="2" type="ORF">J2W36_003596</name>
</gene>
<sequence>MTLSGTTVRTRADDKRSGPPTRRPTRTPSDH</sequence>
<organism evidence="2 3">
    <name type="scientific">Variovorax ginsengisoli</name>
    <dbReference type="NCBI Taxonomy" id="363844"/>
    <lineage>
        <taxon>Bacteria</taxon>
        <taxon>Pseudomonadati</taxon>
        <taxon>Pseudomonadota</taxon>
        <taxon>Betaproteobacteria</taxon>
        <taxon>Burkholderiales</taxon>
        <taxon>Comamonadaceae</taxon>
        <taxon>Variovorax</taxon>
    </lineage>
</organism>
<accession>A0ABT9SAE3</accession>
<reference evidence="2 3" key="1">
    <citation type="submission" date="2023-07" db="EMBL/GenBank/DDBJ databases">
        <title>Sorghum-associated microbial communities from plants grown in Nebraska, USA.</title>
        <authorList>
            <person name="Schachtman D."/>
        </authorList>
    </citation>
    <scope>NUCLEOTIDE SEQUENCE [LARGE SCALE GENOMIC DNA]</scope>
    <source>
        <strain evidence="2 3">DS1607</strain>
    </source>
</reference>
<protein>
    <submittedName>
        <fullName evidence="2">Uncharacterized protein</fullName>
    </submittedName>
</protein>
<keyword evidence="3" id="KW-1185">Reference proteome</keyword>
<evidence type="ECO:0000256" key="1">
    <source>
        <dbReference type="SAM" id="MobiDB-lite"/>
    </source>
</evidence>
<dbReference type="Proteomes" id="UP001226867">
    <property type="component" value="Unassembled WGS sequence"/>
</dbReference>